<keyword evidence="1" id="KW-0732">Signal</keyword>
<dbReference type="AlphaFoldDB" id="A0A160PCS8"/>
<name>A0A160PCS8_9HYPH</name>
<dbReference type="Proteomes" id="UP000218288">
    <property type="component" value="Chromosome"/>
</dbReference>
<dbReference type="RefSeq" id="WP_244573536.1">
    <property type="nucleotide sequence ID" value="NZ_AP014809.1"/>
</dbReference>
<feature type="signal peptide" evidence="1">
    <location>
        <begin position="1"/>
        <end position="20"/>
    </location>
</feature>
<protein>
    <submittedName>
        <fullName evidence="2">Uncharacterized protein</fullName>
    </submittedName>
</protein>
<gene>
    <name evidence="2" type="ORF">MPPM_2192</name>
</gene>
<accession>A0A160PCS8</accession>
<proteinExistence type="predicted"/>
<reference evidence="2 3" key="1">
    <citation type="journal article" date="2016" name="Genome Announc.">
        <title>Complete Genome Sequence of Methylobacterium populi P-1M, Isolated from Pink-Pigmented Household Biofilm.</title>
        <authorList>
            <person name="Morohoshi T."/>
            <person name="Ikeda T."/>
        </authorList>
    </citation>
    <scope>NUCLEOTIDE SEQUENCE [LARGE SCALE GENOMIC DNA]</scope>
    <source>
        <strain evidence="2 3">P-1M</strain>
    </source>
</reference>
<evidence type="ECO:0000313" key="3">
    <source>
        <dbReference type="Proteomes" id="UP000218288"/>
    </source>
</evidence>
<evidence type="ECO:0000313" key="2">
    <source>
        <dbReference type="EMBL" id="BAU90797.1"/>
    </source>
</evidence>
<feature type="chain" id="PRO_5007818362" evidence="1">
    <location>
        <begin position="21"/>
        <end position="143"/>
    </location>
</feature>
<evidence type="ECO:0000256" key="1">
    <source>
        <dbReference type="SAM" id="SignalP"/>
    </source>
</evidence>
<sequence length="143" mass="16128">MKRIAIIAVGALALGAGAFADATPARADEEAGYGRSTVRETRTVRRHAAHRPRRLVREIIVERPVYRTRIVREVIVERPIYRPRRIVREVFFDPDAVGPPPFAYGPPPRFAYGPPRFAYGPRFVRPPLRPVGYGPGFGYGPFF</sequence>
<organism evidence="2 3">
    <name type="scientific">Methylorubrum populi</name>
    <dbReference type="NCBI Taxonomy" id="223967"/>
    <lineage>
        <taxon>Bacteria</taxon>
        <taxon>Pseudomonadati</taxon>
        <taxon>Pseudomonadota</taxon>
        <taxon>Alphaproteobacteria</taxon>
        <taxon>Hyphomicrobiales</taxon>
        <taxon>Methylobacteriaceae</taxon>
        <taxon>Methylorubrum</taxon>
    </lineage>
</organism>
<dbReference type="EMBL" id="AP014809">
    <property type="protein sequence ID" value="BAU90797.1"/>
    <property type="molecule type" value="Genomic_DNA"/>
</dbReference>